<dbReference type="InterPro" id="IPR000859">
    <property type="entry name" value="CUB_dom"/>
</dbReference>
<accession>A0A3P6SQ56</accession>
<feature type="domain" description="Peptidase M12A" evidence="10">
    <location>
        <begin position="1"/>
        <end position="36"/>
    </location>
</feature>
<evidence type="ECO:0000256" key="5">
    <source>
        <dbReference type="ARBA" id="ARBA00022833"/>
    </source>
</evidence>
<evidence type="ECO:0008006" key="13">
    <source>
        <dbReference type="Google" id="ProtNLM"/>
    </source>
</evidence>
<keyword evidence="12" id="KW-1185">Reference proteome</keyword>
<evidence type="ECO:0000256" key="1">
    <source>
        <dbReference type="ARBA" id="ARBA00022536"/>
    </source>
</evidence>
<gene>
    <name evidence="11" type="ORF">CGOC_LOCUS7316</name>
</gene>
<evidence type="ECO:0000256" key="2">
    <source>
        <dbReference type="ARBA" id="ARBA00022670"/>
    </source>
</evidence>
<keyword evidence="6" id="KW-0482">Metalloprotease</keyword>
<evidence type="ECO:0000313" key="11">
    <source>
        <dbReference type="EMBL" id="VDK77146.1"/>
    </source>
</evidence>
<dbReference type="GO" id="GO:0004222">
    <property type="term" value="F:metalloendopeptidase activity"/>
    <property type="evidence" value="ECO:0007669"/>
    <property type="project" value="InterPro"/>
</dbReference>
<dbReference type="AlphaFoldDB" id="A0A3P6SQ56"/>
<dbReference type="PROSITE" id="PS51864">
    <property type="entry name" value="ASTACIN"/>
    <property type="match status" value="1"/>
</dbReference>
<dbReference type="InterPro" id="IPR001506">
    <property type="entry name" value="Peptidase_M12A"/>
</dbReference>
<evidence type="ECO:0000259" key="9">
    <source>
        <dbReference type="PROSITE" id="PS01180"/>
    </source>
</evidence>
<dbReference type="GO" id="GO:0046872">
    <property type="term" value="F:metal ion binding"/>
    <property type="evidence" value="ECO:0007669"/>
    <property type="project" value="UniProtKB-KW"/>
</dbReference>
<evidence type="ECO:0000256" key="7">
    <source>
        <dbReference type="ARBA" id="ARBA00023157"/>
    </source>
</evidence>
<keyword evidence="7" id="KW-1015">Disulfide bond</keyword>
<dbReference type="Gene3D" id="2.60.120.290">
    <property type="entry name" value="Spermadhesin, CUB domain"/>
    <property type="match status" value="1"/>
</dbReference>
<dbReference type="GO" id="GO:0006508">
    <property type="term" value="P:proteolysis"/>
    <property type="evidence" value="ECO:0007669"/>
    <property type="project" value="UniProtKB-KW"/>
</dbReference>
<dbReference type="Pfam" id="PF00431">
    <property type="entry name" value="CUB"/>
    <property type="match status" value="1"/>
</dbReference>
<reference evidence="11 12" key="1">
    <citation type="submission" date="2018-11" db="EMBL/GenBank/DDBJ databases">
        <authorList>
            <consortium name="Pathogen Informatics"/>
        </authorList>
    </citation>
    <scope>NUCLEOTIDE SEQUENCE [LARGE SCALE GENOMIC DNA]</scope>
</reference>
<dbReference type="PANTHER" id="PTHR10127:SF793">
    <property type="entry name" value="ZINC METALLOPROTEINASE NAS-31"/>
    <property type="match status" value="1"/>
</dbReference>
<dbReference type="InterPro" id="IPR035914">
    <property type="entry name" value="Sperma_CUB_dom_sf"/>
</dbReference>
<evidence type="ECO:0000256" key="6">
    <source>
        <dbReference type="ARBA" id="ARBA00023049"/>
    </source>
</evidence>
<comment type="caution">
    <text evidence="8">Lacks conserved residue(s) required for the propagation of feature annotation.</text>
</comment>
<keyword evidence="2" id="KW-0645">Protease</keyword>
<protein>
    <recommendedName>
        <fullName evidence="13">CUB domain-containing protein</fullName>
    </recommendedName>
</protein>
<evidence type="ECO:0000256" key="4">
    <source>
        <dbReference type="ARBA" id="ARBA00022801"/>
    </source>
</evidence>
<sequence>MVPRDEKYLETLGSPFVSFYDLLMINTHYNCLDKCKFKPSAAKCENGGFPNPRKCKRCICPSGYGGRLCNKRPRGCGKTLYADYSYNIFEDAVGTGPDTGESEDFRVCHYWIQAPEGKRIEVTLMSFSEGYRSPGCRYAGVEIKTNRDQRMTGYRFCSHEDAGTVLVSESNIVPVITYNRADQSKTVLRYRMGTTFVAVSMT</sequence>
<keyword evidence="5" id="KW-0862">Zinc</keyword>
<keyword evidence="3" id="KW-0479">Metal-binding</keyword>
<keyword evidence="1" id="KW-0245">EGF-like domain</keyword>
<keyword evidence="4" id="KW-0378">Hydrolase</keyword>
<evidence type="ECO:0000313" key="12">
    <source>
        <dbReference type="Proteomes" id="UP000271889"/>
    </source>
</evidence>
<feature type="domain" description="CUB" evidence="9">
    <location>
        <begin position="76"/>
        <end position="202"/>
    </location>
</feature>
<dbReference type="Proteomes" id="UP000271889">
    <property type="component" value="Unassembled WGS sequence"/>
</dbReference>
<evidence type="ECO:0000259" key="10">
    <source>
        <dbReference type="PROSITE" id="PS51864"/>
    </source>
</evidence>
<dbReference type="PANTHER" id="PTHR10127">
    <property type="entry name" value="DISCOIDIN, CUB, EGF, LAMININ , AND ZINC METALLOPROTEASE DOMAIN CONTAINING"/>
    <property type="match status" value="1"/>
</dbReference>
<dbReference type="OrthoDB" id="5819035at2759"/>
<dbReference type="SUPFAM" id="SSF49854">
    <property type="entry name" value="Spermadhesin, CUB domain"/>
    <property type="match status" value="1"/>
</dbReference>
<proteinExistence type="predicted"/>
<dbReference type="EMBL" id="UYRV01025269">
    <property type="protein sequence ID" value="VDK77146.1"/>
    <property type="molecule type" value="Genomic_DNA"/>
</dbReference>
<dbReference type="PROSITE" id="PS01180">
    <property type="entry name" value="CUB"/>
    <property type="match status" value="1"/>
</dbReference>
<evidence type="ECO:0000256" key="3">
    <source>
        <dbReference type="ARBA" id="ARBA00022723"/>
    </source>
</evidence>
<organism evidence="11 12">
    <name type="scientific">Cylicostephanus goldi</name>
    <name type="common">Nematode worm</name>
    <dbReference type="NCBI Taxonomy" id="71465"/>
    <lineage>
        <taxon>Eukaryota</taxon>
        <taxon>Metazoa</taxon>
        <taxon>Ecdysozoa</taxon>
        <taxon>Nematoda</taxon>
        <taxon>Chromadorea</taxon>
        <taxon>Rhabditida</taxon>
        <taxon>Rhabditina</taxon>
        <taxon>Rhabditomorpha</taxon>
        <taxon>Strongyloidea</taxon>
        <taxon>Strongylidae</taxon>
        <taxon>Cylicostephanus</taxon>
    </lineage>
</organism>
<name>A0A3P6SQ56_CYLGO</name>
<evidence type="ECO:0000256" key="8">
    <source>
        <dbReference type="PROSITE-ProRule" id="PRU00059"/>
    </source>
</evidence>